<dbReference type="GO" id="GO:0020037">
    <property type="term" value="F:heme binding"/>
    <property type="evidence" value="ECO:0007669"/>
    <property type="project" value="InterPro"/>
</dbReference>
<accession>A0A9P6ERW5</accession>
<comment type="caution">
    <text evidence="6">The sequence shown here is derived from an EMBL/GenBank/DDBJ whole genome shotgun (WGS) entry which is preliminary data.</text>
</comment>
<comment type="similarity">
    <text evidence="1">Belongs to the indoleamine 2,3-dioxygenase family.</text>
</comment>
<feature type="binding site" description="proximal binding residue" evidence="4">
    <location>
        <position position="424"/>
    </location>
    <ligand>
        <name>heme b</name>
        <dbReference type="ChEBI" id="CHEBI:60344"/>
    </ligand>
    <ligandPart>
        <name>Fe</name>
        <dbReference type="ChEBI" id="CHEBI:18248"/>
    </ligandPart>
</feature>
<evidence type="ECO:0000256" key="4">
    <source>
        <dbReference type="PIRSR" id="PIRSR600898-1"/>
    </source>
</evidence>
<dbReference type="GO" id="GO:0046872">
    <property type="term" value="F:metal ion binding"/>
    <property type="evidence" value="ECO:0007669"/>
    <property type="project" value="UniProtKB-KW"/>
</dbReference>
<dbReference type="InterPro" id="IPR000898">
    <property type="entry name" value="Indolamine_dOase"/>
</dbReference>
<dbReference type="Gene3D" id="1.20.58.480">
    <property type="match status" value="1"/>
</dbReference>
<dbReference type="GO" id="GO:0034354">
    <property type="term" value="P:'de novo' NAD+ biosynthetic process from L-tryptophan"/>
    <property type="evidence" value="ECO:0007669"/>
    <property type="project" value="TreeGrafter"/>
</dbReference>
<dbReference type="AlphaFoldDB" id="A0A9P6ERW5"/>
<dbReference type="SUPFAM" id="SSF140959">
    <property type="entry name" value="Indolic compounds 2,3-dioxygenase-like"/>
    <property type="match status" value="1"/>
</dbReference>
<dbReference type="Proteomes" id="UP000807306">
    <property type="component" value="Unassembled WGS sequence"/>
</dbReference>
<evidence type="ECO:0000256" key="2">
    <source>
        <dbReference type="ARBA" id="ARBA00022723"/>
    </source>
</evidence>
<keyword evidence="2 4" id="KW-0479">Metal-binding</keyword>
<protein>
    <submittedName>
        <fullName evidence="6">Indoleamine 2,3-dioxygenase</fullName>
    </submittedName>
</protein>
<gene>
    <name evidence="6" type="ORF">CPB83DRAFT_805111</name>
</gene>
<keyword evidence="7" id="KW-1185">Reference proteome</keyword>
<evidence type="ECO:0000313" key="6">
    <source>
        <dbReference type="EMBL" id="KAF9534037.1"/>
    </source>
</evidence>
<dbReference type="EMBL" id="MU157827">
    <property type="protein sequence ID" value="KAF9534037.1"/>
    <property type="molecule type" value="Genomic_DNA"/>
</dbReference>
<dbReference type="PANTHER" id="PTHR28657:SF5">
    <property type="entry name" value="INDOLEAMINE 2,3-DIOXYGENASE"/>
    <property type="match status" value="1"/>
</dbReference>
<organism evidence="6 7">
    <name type="scientific">Crepidotus variabilis</name>
    <dbReference type="NCBI Taxonomy" id="179855"/>
    <lineage>
        <taxon>Eukaryota</taxon>
        <taxon>Fungi</taxon>
        <taxon>Dikarya</taxon>
        <taxon>Basidiomycota</taxon>
        <taxon>Agaricomycotina</taxon>
        <taxon>Agaricomycetes</taxon>
        <taxon>Agaricomycetidae</taxon>
        <taxon>Agaricales</taxon>
        <taxon>Agaricineae</taxon>
        <taxon>Crepidotaceae</taxon>
        <taxon>Crepidotus</taxon>
    </lineage>
</organism>
<dbReference type="GO" id="GO:0005737">
    <property type="term" value="C:cytoplasm"/>
    <property type="evidence" value="ECO:0007669"/>
    <property type="project" value="TreeGrafter"/>
</dbReference>
<keyword evidence="4" id="KW-0349">Heme</keyword>
<proteinExistence type="inferred from homology"/>
<dbReference type="GO" id="GO:0019441">
    <property type="term" value="P:L-tryptophan catabolic process to kynurenine"/>
    <property type="evidence" value="ECO:0007669"/>
    <property type="project" value="InterPro"/>
</dbReference>
<sequence length="488" mass="54629">MNSLGDAHFLSLPRPDILVGVPAGVADTTTLAAHDFDVDTRTGFMPPQGPLSRLPNFWESWEKALDLAMSSGLQLGQKSGLTESDRTNSEAWRFTVRQLEILPIEDLIQSEIKLRRAHHVLAWIMHFYVHSLPPAEPIIIPAPISLPLLRVSRQLQLPPVLTYSDNVLYNWHLGGGKSDRLPTIHALRCQTLFTSTTDEDEFFLTSARMELVGVEALELMRSTMDEMFVGDDIAIRRITENLRALVPIIHRLRETLLQVKKGCKPQTFYHDIRPWFRGQDSQPGREWIFEGIEQDPTLVPPVELSGASAGQSALIHSLDIFLGIDKFSHRNDMTAKDIENAMAAEHRRAAFLERMQLYMPRHHRAFLNHLSSNRLRLREFVLSAVAGTLPEASSDDETSPKDKSALLEAYNMAVTALKELRDAHLIIVTLYIIGPARRGADPGSRATPDSKPTEETKAPLKGTGGTDLVRFLKGVRDQTKNALLPNST</sequence>
<feature type="region of interest" description="Disordered" evidence="5">
    <location>
        <begin position="438"/>
        <end position="467"/>
    </location>
</feature>
<dbReference type="InterPro" id="IPR037217">
    <property type="entry name" value="Trp/Indoleamine_2_3_dOase-like"/>
</dbReference>
<reference evidence="6" key="1">
    <citation type="submission" date="2020-11" db="EMBL/GenBank/DDBJ databases">
        <authorList>
            <consortium name="DOE Joint Genome Institute"/>
            <person name="Ahrendt S."/>
            <person name="Riley R."/>
            <person name="Andreopoulos W."/>
            <person name="Labutti K."/>
            <person name="Pangilinan J."/>
            <person name="Ruiz-Duenas F.J."/>
            <person name="Barrasa J.M."/>
            <person name="Sanchez-Garcia M."/>
            <person name="Camarero S."/>
            <person name="Miyauchi S."/>
            <person name="Serrano A."/>
            <person name="Linde D."/>
            <person name="Babiker R."/>
            <person name="Drula E."/>
            <person name="Ayuso-Fernandez I."/>
            <person name="Pacheco R."/>
            <person name="Padilla G."/>
            <person name="Ferreira P."/>
            <person name="Barriuso J."/>
            <person name="Kellner H."/>
            <person name="Castanera R."/>
            <person name="Alfaro M."/>
            <person name="Ramirez L."/>
            <person name="Pisabarro A.G."/>
            <person name="Kuo A."/>
            <person name="Tritt A."/>
            <person name="Lipzen A."/>
            <person name="He G."/>
            <person name="Yan M."/>
            <person name="Ng V."/>
            <person name="Cullen D."/>
            <person name="Martin F."/>
            <person name="Rosso M.-N."/>
            <person name="Henrissat B."/>
            <person name="Hibbett D."/>
            <person name="Martinez A.T."/>
            <person name="Grigoriev I.V."/>
        </authorList>
    </citation>
    <scope>NUCLEOTIDE SEQUENCE</scope>
    <source>
        <strain evidence="6">CBS 506.95</strain>
    </source>
</reference>
<evidence type="ECO:0000313" key="7">
    <source>
        <dbReference type="Proteomes" id="UP000807306"/>
    </source>
</evidence>
<evidence type="ECO:0000256" key="5">
    <source>
        <dbReference type="SAM" id="MobiDB-lite"/>
    </source>
</evidence>
<name>A0A9P6ERW5_9AGAR</name>
<dbReference type="OrthoDB" id="540174at2759"/>
<dbReference type="GO" id="GO:0033754">
    <property type="term" value="F:indoleamine 2,3-dioxygenase activity"/>
    <property type="evidence" value="ECO:0007669"/>
    <property type="project" value="TreeGrafter"/>
</dbReference>
<dbReference type="PANTHER" id="PTHR28657">
    <property type="entry name" value="INDOLEAMINE 2,3-DIOXYGENASE"/>
    <property type="match status" value="1"/>
</dbReference>
<evidence type="ECO:0000256" key="3">
    <source>
        <dbReference type="ARBA" id="ARBA00023004"/>
    </source>
</evidence>
<dbReference type="Pfam" id="PF01231">
    <property type="entry name" value="IDO"/>
    <property type="match status" value="1"/>
</dbReference>
<keyword evidence="3 4" id="KW-0408">Iron</keyword>
<evidence type="ECO:0000256" key="1">
    <source>
        <dbReference type="ARBA" id="ARBA00007119"/>
    </source>
</evidence>